<evidence type="ECO:0000313" key="2">
    <source>
        <dbReference type="Proteomes" id="UP000093159"/>
    </source>
</evidence>
<proteinExistence type="predicted"/>
<organism evidence="1 2">
    <name type="scientific">Arcobacter porcinus</name>
    <dbReference type="NCBI Taxonomy" id="1935204"/>
    <lineage>
        <taxon>Bacteria</taxon>
        <taxon>Pseudomonadati</taxon>
        <taxon>Campylobacterota</taxon>
        <taxon>Epsilonproteobacteria</taxon>
        <taxon>Campylobacterales</taxon>
        <taxon>Arcobacteraceae</taxon>
        <taxon>Arcobacter</taxon>
    </lineage>
</organism>
<comment type="caution">
    <text evidence="1">The sequence shown here is derived from an EMBL/GenBank/DDBJ whole genome shotgun (WGS) entry which is preliminary data.</text>
</comment>
<gene>
    <name evidence="1" type="ORF">AAX28_01637</name>
</gene>
<protein>
    <submittedName>
        <fullName evidence="1">Uncharacterized protein</fullName>
    </submittedName>
</protein>
<name>A0ABX2YAQ2_9BACT</name>
<sequence>MIATIGFIPTTVKNSTQKVKDKELIVPMTYTHSCAIGQTGCGKTTSYIYPNMNTGSFKRYQ</sequence>
<dbReference type="RefSeq" id="WP_066179447.1">
    <property type="nucleotide sequence ID" value="NZ_LDIR01000003.1"/>
</dbReference>
<accession>A0ABX2YAQ2</accession>
<evidence type="ECO:0000313" key="1">
    <source>
        <dbReference type="EMBL" id="OCL90818.1"/>
    </source>
</evidence>
<dbReference type="EMBL" id="LDIR01000003">
    <property type="protein sequence ID" value="OCL90818.1"/>
    <property type="molecule type" value="Genomic_DNA"/>
</dbReference>
<dbReference type="Proteomes" id="UP000093159">
    <property type="component" value="Unassembled WGS sequence"/>
</dbReference>
<reference evidence="1 2" key="1">
    <citation type="submission" date="2015-05" db="EMBL/GenBank/DDBJ databases">
        <authorList>
            <person name="Rovetto F."/>
            <person name="Cocolin L."/>
            <person name="Illeghems K."/>
            <person name="Van Nieuwerburgh F."/>
            <person name="Houf K."/>
        </authorList>
    </citation>
    <scope>NUCLEOTIDE SEQUENCE [LARGE SCALE GENOMIC DNA]</scope>
    <source>
        <strain evidence="1 2">117434</strain>
    </source>
</reference>
<keyword evidence="2" id="KW-1185">Reference proteome</keyword>